<evidence type="ECO:0000256" key="8">
    <source>
        <dbReference type="ARBA" id="ARBA00023136"/>
    </source>
</evidence>
<comment type="similarity">
    <text evidence="10">Belongs to the binding-protein-dependent transport system permease family.</text>
</comment>
<sequence>MEKRVFFRHKFLPYVLVTPQIVVILIFFLWPASQALYQSMLREDAFGLSSEFVWFENFQDIFSSTLYLHSLYVSVIFSVAVAVVTMVVALFLAVMADRVVHGASAYKALIVWPYAVAPAVAGVLWLFMFNPTVGILTFLLKILGYEWDHALNGNQAFILVVIAASWKRISYNFLFFLAGLQTVPKTLVEAAAIDGARPFRRFWDIVFPLLTPTTFFLLVMNGIYAFFETFGIIHQITGGGPNYATEILVYKVFRDGFLSLDLGGSAAQSVVLMTIVIVLTVVQFRYVEKKVHY</sequence>
<dbReference type="InterPro" id="IPR035906">
    <property type="entry name" value="MetI-like_sf"/>
</dbReference>
<keyword evidence="3 10" id="KW-0813">Transport</keyword>
<dbReference type="InterPro" id="IPR050809">
    <property type="entry name" value="UgpAE/MalFG_permease"/>
</dbReference>
<keyword evidence="5" id="KW-0997">Cell inner membrane</keyword>
<evidence type="ECO:0000256" key="1">
    <source>
        <dbReference type="ARBA" id="ARBA00004429"/>
    </source>
</evidence>
<dbReference type="SUPFAM" id="SSF161098">
    <property type="entry name" value="MetI-like"/>
    <property type="match status" value="1"/>
</dbReference>
<evidence type="ECO:0000313" key="13">
    <source>
        <dbReference type="Proteomes" id="UP000229740"/>
    </source>
</evidence>
<evidence type="ECO:0000256" key="4">
    <source>
        <dbReference type="ARBA" id="ARBA00022475"/>
    </source>
</evidence>
<evidence type="ECO:0000313" key="12">
    <source>
        <dbReference type="EMBL" id="PID58148.1"/>
    </source>
</evidence>
<evidence type="ECO:0000259" key="11">
    <source>
        <dbReference type="PROSITE" id="PS50928"/>
    </source>
</evidence>
<dbReference type="EMBL" id="PDPS01000024">
    <property type="protein sequence ID" value="PID58148.1"/>
    <property type="molecule type" value="Genomic_DNA"/>
</dbReference>
<dbReference type="GO" id="GO:0055085">
    <property type="term" value="P:transmembrane transport"/>
    <property type="evidence" value="ECO:0007669"/>
    <property type="project" value="InterPro"/>
</dbReference>
<dbReference type="CDD" id="cd06261">
    <property type="entry name" value="TM_PBP2"/>
    <property type="match status" value="1"/>
</dbReference>
<comment type="subcellular location">
    <subcellularLocation>
        <location evidence="1">Cell inner membrane</location>
        <topology evidence="1">Multi-pass membrane protein</topology>
    </subcellularLocation>
    <subcellularLocation>
        <location evidence="10">Cell membrane</location>
        <topology evidence="10">Multi-pass membrane protein</topology>
    </subcellularLocation>
</comment>
<feature type="transmembrane region" description="Helical" evidence="10">
    <location>
        <begin position="71"/>
        <end position="96"/>
    </location>
</feature>
<dbReference type="PANTHER" id="PTHR43227:SF9">
    <property type="entry name" value="SN-GLYCEROL-3-PHOSPHATE TRANSPORT SYSTEM PERMEASE PROTEIN UGPA"/>
    <property type="match status" value="1"/>
</dbReference>
<feature type="transmembrane region" description="Helical" evidence="10">
    <location>
        <begin position="205"/>
        <end position="227"/>
    </location>
</feature>
<dbReference type="Proteomes" id="UP000229740">
    <property type="component" value="Unassembled WGS sequence"/>
</dbReference>
<organism evidence="12 13">
    <name type="scientific">candidate division KSB3 bacterium</name>
    <dbReference type="NCBI Taxonomy" id="2044937"/>
    <lineage>
        <taxon>Bacteria</taxon>
        <taxon>candidate division KSB3</taxon>
    </lineage>
</organism>
<dbReference type="Gene3D" id="1.10.3720.10">
    <property type="entry name" value="MetI-like"/>
    <property type="match status" value="1"/>
</dbReference>
<evidence type="ECO:0000256" key="2">
    <source>
        <dbReference type="ARBA" id="ARBA00011557"/>
    </source>
</evidence>
<feature type="domain" description="ABC transmembrane type-1" evidence="11">
    <location>
        <begin position="71"/>
        <end position="283"/>
    </location>
</feature>
<evidence type="ECO:0000256" key="10">
    <source>
        <dbReference type="RuleBase" id="RU363032"/>
    </source>
</evidence>
<dbReference type="NCBIfam" id="NF007852">
    <property type="entry name" value="PRK10561.1"/>
    <property type="match status" value="1"/>
</dbReference>
<feature type="transmembrane region" description="Helical" evidence="10">
    <location>
        <begin position="108"/>
        <end position="129"/>
    </location>
</feature>
<dbReference type="PROSITE" id="PS50928">
    <property type="entry name" value="ABC_TM1"/>
    <property type="match status" value="1"/>
</dbReference>
<accession>A0A2G6E8Q4</accession>
<gene>
    <name evidence="12" type="ORF">CSB45_05290</name>
</gene>
<feature type="transmembrane region" description="Helical" evidence="10">
    <location>
        <begin position="266"/>
        <end position="287"/>
    </location>
</feature>
<protein>
    <recommendedName>
        <fullName evidence="9">sn-glycerol-3-phosphate transport system permease protein UgpA</fullName>
    </recommendedName>
</protein>
<dbReference type="AlphaFoldDB" id="A0A2G6E8Q4"/>
<feature type="transmembrane region" description="Helical" evidence="10">
    <location>
        <begin position="12"/>
        <end position="32"/>
    </location>
</feature>
<comment type="subunit">
    <text evidence="2">The complex is composed of two ATP-binding proteins (UgpC), two transmembrane proteins (UgpA and UgpE) and a solute-binding protein (UgpB).</text>
</comment>
<dbReference type="InterPro" id="IPR000515">
    <property type="entry name" value="MetI-like"/>
</dbReference>
<evidence type="ECO:0000256" key="9">
    <source>
        <dbReference type="ARBA" id="ARBA00040780"/>
    </source>
</evidence>
<dbReference type="GO" id="GO:0005886">
    <property type="term" value="C:plasma membrane"/>
    <property type="evidence" value="ECO:0007669"/>
    <property type="project" value="UniProtKB-SubCell"/>
</dbReference>
<name>A0A2G6E8Q4_9BACT</name>
<reference evidence="12 13" key="1">
    <citation type="submission" date="2017-10" db="EMBL/GenBank/DDBJ databases">
        <title>Novel microbial diversity and functional potential in the marine mammal oral microbiome.</title>
        <authorList>
            <person name="Dudek N.K."/>
            <person name="Sun C.L."/>
            <person name="Burstein D."/>
            <person name="Kantor R.S."/>
            <person name="Aliaga Goltsman D.S."/>
            <person name="Bik E.M."/>
            <person name="Thomas B.C."/>
            <person name="Banfield J.F."/>
            <person name="Relman D.A."/>
        </authorList>
    </citation>
    <scope>NUCLEOTIDE SEQUENCE [LARGE SCALE GENOMIC DNA]</scope>
    <source>
        <strain evidence="12">DOLZORAL124_49_17</strain>
    </source>
</reference>
<keyword evidence="7 10" id="KW-1133">Transmembrane helix</keyword>
<dbReference type="Pfam" id="PF00528">
    <property type="entry name" value="BPD_transp_1"/>
    <property type="match status" value="1"/>
</dbReference>
<dbReference type="PANTHER" id="PTHR43227">
    <property type="entry name" value="BLL4140 PROTEIN"/>
    <property type="match status" value="1"/>
</dbReference>
<evidence type="ECO:0000256" key="5">
    <source>
        <dbReference type="ARBA" id="ARBA00022519"/>
    </source>
</evidence>
<keyword evidence="8 10" id="KW-0472">Membrane</keyword>
<evidence type="ECO:0000256" key="6">
    <source>
        <dbReference type="ARBA" id="ARBA00022692"/>
    </source>
</evidence>
<keyword evidence="6 10" id="KW-0812">Transmembrane</keyword>
<evidence type="ECO:0000256" key="3">
    <source>
        <dbReference type="ARBA" id="ARBA00022448"/>
    </source>
</evidence>
<proteinExistence type="inferred from homology"/>
<evidence type="ECO:0000256" key="7">
    <source>
        <dbReference type="ARBA" id="ARBA00022989"/>
    </source>
</evidence>
<comment type="caution">
    <text evidence="12">The sequence shown here is derived from an EMBL/GenBank/DDBJ whole genome shotgun (WGS) entry which is preliminary data.</text>
</comment>
<keyword evidence="4" id="KW-1003">Cell membrane</keyword>